<dbReference type="Pfam" id="PF13041">
    <property type="entry name" value="PPR_2"/>
    <property type="match status" value="2"/>
</dbReference>
<dbReference type="NCBIfam" id="TIGR00756">
    <property type="entry name" value="PPR"/>
    <property type="match status" value="7"/>
</dbReference>
<dbReference type="GO" id="GO:0048731">
    <property type="term" value="P:system development"/>
    <property type="evidence" value="ECO:0007669"/>
    <property type="project" value="UniProtKB-ARBA"/>
</dbReference>
<proteinExistence type="predicted"/>
<dbReference type="FunFam" id="1.25.40.10:FF:001549">
    <property type="entry name" value="Pentatricopeptide repeat-containing protein At3g21470"/>
    <property type="match status" value="1"/>
</dbReference>
<evidence type="ECO:0000313" key="3">
    <source>
        <dbReference type="EMBL" id="RVW85056.1"/>
    </source>
</evidence>
<dbReference type="InterPro" id="IPR046960">
    <property type="entry name" value="PPR_At4g14850-like_plant"/>
</dbReference>
<gene>
    <name evidence="3" type="primary">PCMP-H33_10</name>
    <name evidence="3" type="ORF">CK203_037616</name>
</gene>
<dbReference type="GO" id="GO:0009451">
    <property type="term" value="P:RNA modification"/>
    <property type="evidence" value="ECO:0007669"/>
    <property type="project" value="InterPro"/>
</dbReference>
<dbReference type="FunFam" id="1.25.40.10:FF:000125">
    <property type="entry name" value="Pentatricopeptide repeat-containing protein"/>
    <property type="match status" value="1"/>
</dbReference>
<dbReference type="SUPFAM" id="SSF48452">
    <property type="entry name" value="TPR-like"/>
    <property type="match status" value="1"/>
</dbReference>
<dbReference type="Pfam" id="PF01535">
    <property type="entry name" value="PPR"/>
    <property type="match status" value="3"/>
</dbReference>
<dbReference type="Pfam" id="PF20431">
    <property type="entry name" value="E_motif"/>
    <property type="match status" value="1"/>
</dbReference>
<dbReference type="InterPro" id="IPR002885">
    <property type="entry name" value="PPR_rpt"/>
</dbReference>
<accession>A0A438HKT3</accession>
<evidence type="ECO:0000256" key="2">
    <source>
        <dbReference type="PROSITE-ProRule" id="PRU00708"/>
    </source>
</evidence>
<protein>
    <submittedName>
        <fullName evidence="3">Pentatricopeptide repeat-containing protein, chloroplastic</fullName>
    </submittedName>
</protein>
<dbReference type="GO" id="GO:0003723">
    <property type="term" value="F:RNA binding"/>
    <property type="evidence" value="ECO:0007669"/>
    <property type="project" value="InterPro"/>
</dbReference>
<evidence type="ECO:0000256" key="1">
    <source>
        <dbReference type="ARBA" id="ARBA00022737"/>
    </source>
</evidence>
<dbReference type="PANTHER" id="PTHR47926:SF531">
    <property type="entry name" value="TETRATRICOPEPTIDE REPEAT SUPERFAMILY PROTEIN"/>
    <property type="match status" value="1"/>
</dbReference>
<evidence type="ECO:0000313" key="4">
    <source>
        <dbReference type="Proteomes" id="UP000288805"/>
    </source>
</evidence>
<dbReference type="FunFam" id="1.25.40.10:FF:000231">
    <property type="entry name" value="Pentatricopeptide repeat-containing protein chloroplastic"/>
    <property type="match status" value="1"/>
</dbReference>
<feature type="repeat" description="PPR" evidence="2">
    <location>
        <begin position="140"/>
        <end position="174"/>
    </location>
</feature>
<dbReference type="InterPro" id="IPR046848">
    <property type="entry name" value="E_motif"/>
</dbReference>
<dbReference type="PANTHER" id="PTHR47926">
    <property type="entry name" value="PENTATRICOPEPTIDE REPEAT-CONTAINING PROTEIN"/>
    <property type="match status" value="1"/>
</dbReference>
<organism evidence="3 4">
    <name type="scientific">Vitis vinifera</name>
    <name type="common">Grape</name>
    <dbReference type="NCBI Taxonomy" id="29760"/>
    <lineage>
        <taxon>Eukaryota</taxon>
        <taxon>Viridiplantae</taxon>
        <taxon>Streptophyta</taxon>
        <taxon>Embryophyta</taxon>
        <taxon>Tracheophyta</taxon>
        <taxon>Spermatophyta</taxon>
        <taxon>Magnoliopsida</taxon>
        <taxon>eudicotyledons</taxon>
        <taxon>Gunneridae</taxon>
        <taxon>Pentapetalae</taxon>
        <taxon>rosids</taxon>
        <taxon>Vitales</taxon>
        <taxon>Vitaceae</taxon>
        <taxon>Viteae</taxon>
        <taxon>Vitis</taxon>
    </lineage>
</organism>
<dbReference type="InterPro" id="IPR011990">
    <property type="entry name" value="TPR-like_helical_dom_sf"/>
</dbReference>
<dbReference type="PROSITE" id="PS51375">
    <property type="entry name" value="PPR"/>
    <property type="match status" value="4"/>
</dbReference>
<reference evidence="3 4" key="1">
    <citation type="journal article" date="2018" name="PLoS Genet.">
        <title>Population sequencing reveals clonal diversity and ancestral inbreeding in the grapevine cultivar Chardonnay.</title>
        <authorList>
            <person name="Roach M.J."/>
            <person name="Johnson D.L."/>
            <person name="Bohlmann J."/>
            <person name="van Vuuren H.J."/>
            <person name="Jones S.J."/>
            <person name="Pretorius I.S."/>
            <person name="Schmidt S.A."/>
            <person name="Borneman A.R."/>
        </authorList>
    </citation>
    <scope>NUCLEOTIDE SEQUENCE [LARGE SCALE GENOMIC DNA]</scope>
    <source>
        <strain evidence="4">cv. Chardonnay</strain>
        <tissue evidence="3">Leaf</tissue>
    </source>
</reference>
<name>A0A438HKT3_VITVI</name>
<sequence length="558" mass="62820">MEQKMLRILQNCKNIRELKQTHLQIFIHGLQHSDFMLPKLITVSSAFNLLDYATHKEALRVYSRMKALMVEANSFTFTFLLKCFETSQALEDGRVIHGEILKLGFGSSVFVQNSLLGFYANCSENLGSAYRVFEEMPERDVISWNSMISAYMTRGEIQSAIGLLDKMPERNIVTWNSVVCGLSKAGNMELAHSVFEQMPLRNEVSWNSMISGYVRIGDVKAAQSIFDQLPEKTVVSWTAMISGYATNGDLKSAENIFNHMPVKNVVSWNAMISGYVHNHEFDQALCVFHHMLINGECRPDQTTLISILSACAHLGSLEHGKWINSYIKKNKLHLSIPLGNALIDMFAKCGDVENAKEVFHHMSKRCIITWTTMVSGLAVNGKCREAINLFDKMCLEGTKPDDVIFIAVLSACTHGGLVEEGKLEEAVRFTARMHLNPNAVIWATLLFCCKIHGNGDLLKSVTEKIMDQEPSNPSYLTLVSNLSASFGRWEDALSFRVAMRQQRMEKVPGCSSIQVGNRVHEFLAKDTRHVQRKEIYRALDCLNGQLKVECDCAIRISQ</sequence>
<keyword evidence="1" id="KW-0677">Repeat</keyword>
<dbReference type="Gene3D" id="1.25.40.10">
    <property type="entry name" value="Tetratricopeptide repeat domain"/>
    <property type="match status" value="4"/>
</dbReference>
<dbReference type="AlphaFoldDB" id="A0A438HKT3"/>
<comment type="caution">
    <text evidence="3">The sequence shown here is derived from an EMBL/GenBank/DDBJ whole genome shotgun (WGS) entry which is preliminary data.</text>
</comment>
<feature type="repeat" description="PPR" evidence="2">
    <location>
        <begin position="202"/>
        <end position="236"/>
    </location>
</feature>
<dbReference type="EMBL" id="QGNW01000208">
    <property type="protein sequence ID" value="RVW85056.1"/>
    <property type="molecule type" value="Genomic_DNA"/>
</dbReference>
<dbReference type="Proteomes" id="UP000288805">
    <property type="component" value="Unassembled WGS sequence"/>
</dbReference>
<feature type="repeat" description="PPR" evidence="2">
    <location>
        <begin position="264"/>
        <end position="299"/>
    </location>
</feature>
<feature type="repeat" description="PPR" evidence="2">
    <location>
        <begin position="366"/>
        <end position="400"/>
    </location>
</feature>